<reference evidence="1 2" key="1">
    <citation type="journal article" date="2018" name="Sci. Rep.">
        <title>Comparative analysis of the Pocillopora damicornis genome highlights role of immune system in coral evolution.</title>
        <authorList>
            <person name="Cunning R."/>
            <person name="Bay R.A."/>
            <person name="Gillette P."/>
            <person name="Baker A.C."/>
            <person name="Traylor-Knowles N."/>
        </authorList>
    </citation>
    <scope>NUCLEOTIDE SEQUENCE [LARGE SCALE GENOMIC DNA]</scope>
    <source>
        <strain evidence="1">RSMAS</strain>
        <tissue evidence="1">Whole animal</tissue>
    </source>
</reference>
<comment type="caution">
    <text evidence="1">The sequence shown here is derived from an EMBL/GenBank/DDBJ whole genome shotgun (WGS) entry which is preliminary data.</text>
</comment>
<proteinExistence type="predicted"/>
<dbReference type="EMBL" id="RCHS01001715">
    <property type="protein sequence ID" value="RMX51837.1"/>
    <property type="molecule type" value="Genomic_DNA"/>
</dbReference>
<organism evidence="1 2">
    <name type="scientific">Pocillopora damicornis</name>
    <name type="common">Cauliflower coral</name>
    <name type="synonym">Millepora damicornis</name>
    <dbReference type="NCBI Taxonomy" id="46731"/>
    <lineage>
        <taxon>Eukaryota</taxon>
        <taxon>Metazoa</taxon>
        <taxon>Cnidaria</taxon>
        <taxon>Anthozoa</taxon>
        <taxon>Hexacorallia</taxon>
        <taxon>Scleractinia</taxon>
        <taxon>Astrocoeniina</taxon>
        <taxon>Pocilloporidae</taxon>
        <taxon>Pocillopora</taxon>
    </lineage>
</organism>
<protein>
    <submittedName>
        <fullName evidence="1">Uncharacterized protein</fullName>
    </submittedName>
</protein>
<sequence length="105" mass="12142">MNLRDVRRDGRIDSETEFERFPTSEGGNVTDVTFVDDCIVEVAVAEVRTYADEYDTNLENNFYDREDEDITPITVSRSGRQIRAHFRLDFLGTLTVDISNNLMEK</sequence>
<accession>A0A3M6UDT0</accession>
<dbReference type="Proteomes" id="UP000275408">
    <property type="component" value="Unassembled WGS sequence"/>
</dbReference>
<keyword evidence="2" id="KW-1185">Reference proteome</keyword>
<gene>
    <name evidence="1" type="ORF">pdam_00019864</name>
</gene>
<evidence type="ECO:0000313" key="2">
    <source>
        <dbReference type="Proteomes" id="UP000275408"/>
    </source>
</evidence>
<name>A0A3M6UDT0_POCDA</name>
<dbReference type="AlphaFoldDB" id="A0A3M6UDT0"/>
<evidence type="ECO:0000313" key="1">
    <source>
        <dbReference type="EMBL" id="RMX51837.1"/>
    </source>
</evidence>